<dbReference type="EMBL" id="BBJU01000015">
    <property type="protein sequence ID" value="GAK71183.1"/>
    <property type="molecule type" value="Genomic_DNA"/>
</dbReference>
<evidence type="ECO:0000256" key="1">
    <source>
        <dbReference type="SAM" id="MobiDB-lite"/>
    </source>
</evidence>
<dbReference type="InterPro" id="IPR010090">
    <property type="entry name" value="Phage_tape_meas"/>
</dbReference>
<evidence type="ECO:0000313" key="3">
    <source>
        <dbReference type="EMBL" id="GAK71183.1"/>
    </source>
</evidence>
<feature type="region of interest" description="Disordered" evidence="1">
    <location>
        <begin position="830"/>
        <end position="853"/>
    </location>
</feature>
<comment type="caution">
    <text evidence="3">The sequence shown here is derived from an EMBL/GenBank/DDBJ whole genome shotgun (WGS) entry which is preliminary data.</text>
</comment>
<dbReference type="eggNOG" id="COG5283">
    <property type="taxonomic scope" value="Bacteria"/>
</dbReference>
<dbReference type="OrthoDB" id="8429573at2"/>
<proteinExistence type="predicted"/>
<protein>
    <submittedName>
        <fullName evidence="3">Putative phage tail tape measure protein</fullName>
    </submittedName>
</protein>
<reference evidence="3 4" key="1">
    <citation type="submission" date="2014-08" db="EMBL/GenBank/DDBJ databases">
        <title>Whole genome shotgun sequence of Rhizobium rubi NBRC 13261.</title>
        <authorList>
            <person name="Katano-Makiyama Y."/>
            <person name="Hosoyama A."/>
            <person name="Hashimoto M."/>
            <person name="Hosoyama Y."/>
            <person name="Noguchi M."/>
            <person name="Tsuchikane K."/>
            <person name="Uohara A."/>
            <person name="Ohji S."/>
            <person name="Ichikawa N."/>
            <person name="Kimura A."/>
            <person name="Yamazoe A."/>
            <person name="Fujita N."/>
        </authorList>
    </citation>
    <scope>NUCLEOTIDE SEQUENCE [LARGE SCALE GENOMIC DNA]</scope>
    <source>
        <strain evidence="3 4">NBRC 13261</strain>
    </source>
</reference>
<feature type="domain" description="Phage tail tape measure protein" evidence="2">
    <location>
        <begin position="241"/>
        <end position="409"/>
    </location>
</feature>
<sequence length="933" mass="97364">MVSRTAVLRLQLVDSVSGPSRGVAASLKGIDGALGRLGKSGTPEVKRLVKQLEYLQKKATAIGDFRETRRGLKDTAVQLRTARANVQGLEKALSSVAKPTKKMEADLRTARATLKSTTEAFKQQGAAVKASERSLRSFGVAGRSGVASSQKQIRSELAQTIVKMRQLDREARKRSPRPVRPSGGGSVGADLGGAVVGGALANAGQSAAKKAFGYAVNFDKEAAFQSALGGFNPDERKTLNRQAEKIGGDTRFSNVDVVQAQTTVLQRGIRDTKTIMSLTDKITDYALAMGVTLEEGAEAVTGSALSKRIDIKDTKAVSNFVDFMVWMAKNGGMSNEDVSQFIKYGGAPTTGAKLPDEYMAAMGMILRQSGVRGDEAGVFARSAASKLVAPTKKGRDSLAAMGIDYNKFTSIDTMNADGLGILMKNNFGQRLTLEMRKEVADLIDNGEFVNPDTGESQSVISDSGEFVTQMGDILAPLFADSKGKVSVQDSKALARELAAYQKYSIESVDATGLLNAIAASDPTLGNLNAFFTDKQGGRANMIFQQWPLFQELLKKMQNVPAGVANDIGTKANEGLYGDYTKLTGTIETALTRVGQDWEFATRPLINQTNAVIDGFIGLSDSTRRLIEAIGGGIALLAGFAAFKGATGLIGRITGGGGGAAGGATGGVASRIGGLVSRTPGLLALTALLSQQGSTADNPYVNASPEDRQKMRDEARATAARLNGEKDAANARSASAASARNAGAAPLQASIAESTVSWPFAAQQGMREYVAALTTGGAQAEAEANRIGSEIETQLNVVGNPDVNTGRLERALGLARSLAAVLRGETSGLAVSSGATAPASGGVGHPRRRGGPVKAGVTYPVGGKGTEFYTPGADGFITPGGGSDSGARAAPQISNTFIIKGDNARSQAQEIAQIISSQLRRSEQTVFSGTTYGD</sequence>
<dbReference type="eggNOG" id="COG1196">
    <property type="taxonomic scope" value="Bacteria"/>
</dbReference>
<evidence type="ECO:0000313" key="4">
    <source>
        <dbReference type="Proteomes" id="UP000028701"/>
    </source>
</evidence>
<accession>A0A081CWY7</accession>
<organism evidence="3 4">
    <name type="scientific">Agrobacterium rubi TR3 = NBRC 13261</name>
    <dbReference type="NCBI Taxonomy" id="1368415"/>
    <lineage>
        <taxon>Bacteria</taxon>
        <taxon>Pseudomonadati</taxon>
        <taxon>Pseudomonadota</taxon>
        <taxon>Alphaproteobacteria</taxon>
        <taxon>Hyphomicrobiales</taxon>
        <taxon>Rhizobiaceae</taxon>
        <taxon>Rhizobium/Agrobacterium group</taxon>
        <taxon>Agrobacterium</taxon>
    </lineage>
</organism>
<dbReference type="NCBIfam" id="TIGR01760">
    <property type="entry name" value="tape_meas_TP901"/>
    <property type="match status" value="1"/>
</dbReference>
<evidence type="ECO:0000259" key="2">
    <source>
        <dbReference type="Pfam" id="PF10145"/>
    </source>
</evidence>
<dbReference type="Pfam" id="PF10145">
    <property type="entry name" value="PhageMin_Tail"/>
    <property type="match status" value="1"/>
</dbReference>
<dbReference type="AlphaFoldDB" id="A0A081CWY7"/>
<gene>
    <name evidence="3" type="ORF">RRU01S_15_01080</name>
</gene>
<name>A0A081CWY7_9HYPH</name>
<dbReference type="RefSeq" id="WP_045230737.1">
    <property type="nucleotide sequence ID" value="NZ_BBJU01000015.1"/>
</dbReference>
<dbReference type="Proteomes" id="UP000028701">
    <property type="component" value="Unassembled WGS sequence"/>
</dbReference>
<feature type="region of interest" description="Disordered" evidence="1">
    <location>
        <begin position="166"/>
        <end position="188"/>
    </location>
</feature>